<dbReference type="Proteomes" id="UP000712281">
    <property type="component" value="Unassembled WGS sequence"/>
</dbReference>
<dbReference type="InterPro" id="IPR046960">
    <property type="entry name" value="PPR_At4g14850-like_plant"/>
</dbReference>
<evidence type="ECO:0000313" key="2">
    <source>
        <dbReference type="Proteomes" id="UP000712281"/>
    </source>
</evidence>
<proteinExistence type="predicted"/>
<dbReference type="PANTHER" id="PTHR47926">
    <property type="entry name" value="PENTATRICOPEPTIDE REPEAT-CONTAINING PROTEIN"/>
    <property type="match status" value="1"/>
</dbReference>
<reference evidence="1" key="1">
    <citation type="submission" date="2019-12" db="EMBL/GenBank/DDBJ databases">
        <title>Genome sequencing and annotation of Brassica cretica.</title>
        <authorList>
            <person name="Studholme D.J."/>
            <person name="Sarris P.F."/>
        </authorList>
    </citation>
    <scope>NUCLEOTIDE SEQUENCE</scope>
    <source>
        <strain evidence="1">PFS-001/15</strain>
        <tissue evidence="1">Leaf</tissue>
    </source>
</reference>
<evidence type="ECO:0008006" key="3">
    <source>
        <dbReference type="Google" id="ProtNLM"/>
    </source>
</evidence>
<dbReference type="AlphaFoldDB" id="A0A8S9HEB6"/>
<dbReference type="PANTHER" id="PTHR47926:SF387">
    <property type="entry name" value="PENTATRICOPEPTIDE REPEAT-CONTAINING PROTEIN"/>
    <property type="match status" value="1"/>
</dbReference>
<dbReference type="InterPro" id="IPR046848">
    <property type="entry name" value="E_motif"/>
</dbReference>
<name>A0A8S9HEB6_BRACR</name>
<dbReference type="EMBL" id="QGKW02001940">
    <property type="protein sequence ID" value="KAF2556845.1"/>
    <property type="molecule type" value="Genomic_DNA"/>
</dbReference>
<protein>
    <recommendedName>
        <fullName evidence="3">DYW domain-containing protein</fullName>
    </recommendedName>
</protein>
<dbReference type="GO" id="GO:0003723">
    <property type="term" value="F:RNA binding"/>
    <property type="evidence" value="ECO:0007669"/>
    <property type="project" value="InterPro"/>
</dbReference>
<comment type="caution">
    <text evidence="1">The sequence shown here is derived from an EMBL/GenBank/DDBJ whole genome shotgun (WGS) entry which is preliminary data.</text>
</comment>
<gene>
    <name evidence="1" type="ORF">F2Q68_00017284</name>
</gene>
<sequence length="158" mass="18199">MRGIDQVEEDAVILGAFLNACNLNKNTELVKEVEEKLLEIDGCNGSRYIHLANSYASSGRWDEMRQIRNRMRGKELGKFYGCSWAYIDNQLHMFRSSDISHFRTEAIYSLLHFIAFSVFSSAVIVGHHCFECRSFEAVASARRFRNKKPKLFLPKVVV</sequence>
<organism evidence="1 2">
    <name type="scientific">Brassica cretica</name>
    <name type="common">Mustard</name>
    <dbReference type="NCBI Taxonomy" id="69181"/>
    <lineage>
        <taxon>Eukaryota</taxon>
        <taxon>Viridiplantae</taxon>
        <taxon>Streptophyta</taxon>
        <taxon>Embryophyta</taxon>
        <taxon>Tracheophyta</taxon>
        <taxon>Spermatophyta</taxon>
        <taxon>Magnoliopsida</taxon>
        <taxon>eudicotyledons</taxon>
        <taxon>Gunneridae</taxon>
        <taxon>Pentapetalae</taxon>
        <taxon>rosids</taxon>
        <taxon>malvids</taxon>
        <taxon>Brassicales</taxon>
        <taxon>Brassicaceae</taxon>
        <taxon>Brassiceae</taxon>
        <taxon>Brassica</taxon>
    </lineage>
</organism>
<dbReference type="Pfam" id="PF20431">
    <property type="entry name" value="E_motif"/>
    <property type="match status" value="1"/>
</dbReference>
<dbReference type="GO" id="GO:0009451">
    <property type="term" value="P:RNA modification"/>
    <property type="evidence" value="ECO:0007669"/>
    <property type="project" value="InterPro"/>
</dbReference>
<evidence type="ECO:0000313" key="1">
    <source>
        <dbReference type="EMBL" id="KAF2556845.1"/>
    </source>
</evidence>
<accession>A0A8S9HEB6</accession>